<dbReference type="PANTHER" id="PTHR14407:SF9">
    <property type="entry name" value="BLOC-3 COMPLEX MEMBER HPS4"/>
    <property type="match status" value="1"/>
</dbReference>
<dbReference type="GO" id="GO:0005765">
    <property type="term" value="C:lysosomal membrane"/>
    <property type="evidence" value="ECO:0007669"/>
    <property type="project" value="TreeGrafter"/>
</dbReference>
<reference evidence="2" key="2">
    <citation type="submission" date="2017-12" db="EMBL/GenBank/DDBJ databases">
        <title>Genome sequence of the Bar-tailed Godwit (Limosa lapponica baueri).</title>
        <authorList>
            <person name="Lima N.C.B."/>
            <person name="Parody-Merino A.M."/>
            <person name="Battley P.F."/>
            <person name="Fidler A.E."/>
            <person name="Prosdocimi F."/>
        </authorList>
    </citation>
    <scope>NUCLEOTIDE SEQUENCE [LARGE SCALE GENOMIC DNA]</scope>
</reference>
<reference evidence="2" key="1">
    <citation type="submission" date="2017-11" db="EMBL/GenBank/DDBJ databases">
        <authorList>
            <person name="Lima N.C."/>
            <person name="Parody-Merino A.M."/>
            <person name="Battley P.F."/>
            <person name="Fidler A.E."/>
            <person name="Prosdocimi F."/>
        </authorList>
    </citation>
    <scope>NUCLEOTIDE SEQUENCE [LARGE SCALE GENOMIC DNA]</scope>
</reference>
<dbReference type="GO" id="GO:0005085">
    <property type="term" value="F:guanyl-nucleotide exchange factor activity"/>
    <property type="evidence" value="ECO:0007669"/>
    <property type="project" value="TreeGrafter"/>
</dbReference>
<sequence length="137" mass="15371">MQSPRSGESGWVPQLDTLGAQTGVESDKLVKMSLYVHCIKGLVLSLLAEDDLREDQSSIEDVYHSSLASLNGLEVHLRETLPKDSTSSTKITYSFTHYDCVQNVLTGKFFVFWNRSRFGGGNKEENRVYGNLFSGFR</sequence>
<dbReference type="AlphaFoldDB" id="A0A2I0TBD7"/>
<dbReference type="GO" id="GO:0006605">
    <property type="term" value="P:protein targeting"/>
    <property type="evidence" value="ECO:0007669"/>
    <property type="project" value="TreeGrafter"/>
</dbReference>
<dbReference type="GO" id="GO:1903232">
    <property type="term" value="P:melanosome assembly"/>
    <property type="evidence" value="ECO:0007669"/>
    <property type="project" value="TreeGrafter"/>
</dbReference>
<dbReference type="GO" id="GO:0031085">
    <property type="term" value="C:BLOC-3 complex"/>
    <property type="evidence" value="ECO:0007669"/>
    <property type="project" value="TreeGrafter"/>
</dbReference>
<keyword evidence="2" id="KW-1185">Reference proteome</keyword>
<dbReference type="EMBL" id="KZ513336">
    <property type="protein sequence ID" value="PKU31120.1"/>
    <property type="molecule type" value="Genomic_DNA"/>
</dbReference>
<protein>
    <submittedName>
        <fullName evidence="1">Uncharacterized protein</fullName>
    </submittedName>
</protein>
<evidence type="ECO:0000313" key="1">
    <source>
        <dbReference type="EMBL" id="PKU31120.1"/>
    </source>
</evidence>
<dbReference type="Proteomes" id="UP000233556">
    <property type="component" value="Unassembled WGS sequence"/>
</dbReference>
<name>A0A2I0TBD7_LIMLA</name>
<organism evidence="1 2">
    <name type="scientific">Limosa lapponica baueri</name>
    <dbReference type="NCBI Taxonomy" id="1758121"/>
    <lineage>
        <taxon>Eukaryota</taxon>
        <taxon>Metazoa</taxon>
        <taxon>Chordata</taxon>
        <taxon>Craniata</taxon>
        <taxon>Vertebrata</taxon>
        <taxon>Euteleostomi</taxon>
        <taxon>Archelosauria</taxon>
        <taxon>Archosauria</taxon>
        <taxon>Dinosauria</taxon>
        <taxon>Saurischia</taxon>
        <taxon>Theropoda</taxon>
        <taxon>Coelurosauria</taxon>
        <taxon>Aves</taxon>
        <taxon>Neognathae</taxon>
        <taxon>Neoaves</taxon>
        <taxon>Charadriiformes</taxon>
        <taxon>Scolopacidae</taxon>
        <taxon>Limosa</taxon>
    </lineage>
</organism>
<proteinExistence type="predicted"/>
<accession>A0A2I0TBD7</accession>
<dbReference type="PANTHER" id="PTHR14407">
    <property type="entry name" value="HERMANSKY-PUDLAK SYNDROME 4 PROTEIN LIGHT-EAR PROTEIN-RELATED"/>
    <property type="match status" value="1"/>
</dbReference>
<dbReference type="GO" id="GO:0031410">
    <property type="term" value="C:cytoplasmic vesicle"/>
    <property type="evidence" value="ECO:0007669"/>
    <property type="project" value="TreeGrafter"/>
</dbReference>
<gene>
    <name evidence="1" type="ORF">llap_18577</name>
</gene>
<dbReference type="InterPro" id="IPR026091">
    <property type="entry name" value="HPS4"/>
</dbReference>
<dbReference type="GO" id="GO:0031267">
    <property type="term" value="F:small GTPase binding"/>
    <property type="evidence" value="ECO:0007669"/>
    <property type="project" value="TreeGrafter"/>
</dbReference>
<dbReference type="OrthoDB" id="16754at2759"/>
<evidence type="ECO:0000313" key="2">
    <source>
        <dbReference type="Proteomes" id="UP000233556"/>
    </source>
</evidence>